<evidence type="ECO:0000313" key="5">
    <source>
        <dbReference type="Proteomes" id="UP000034076"/>
    </source>
</evidence>
<dbReference type="PANTHER" id="PTHR30303:SF4">
    <property type="entry name" value="HYDROGENASE EXPRESSION_FORMATION PROTEIN HYPE"/>
    <property type="match status" value="1"/>
</dbReference>
<comment type="similarity">
    <text evidence="1">Belongs to the HypE family.</text>
</comment>
<dbReference type="AlphaFoldDB" id="A0A0M2NLF2"/>
<evidence type="ECO:0000259" key="2">
    <source>
        <dbReference type="Pfam" id="PF00586"/>
    </source>
</evidence>
<dbReference type="STRING" id="270498.CHK_1055"/>
<comment type="caution">
    <text evidence="4">The sequence shown here is derived from an EMBL/GenBank/DDBJ whole genome shotgun (WGS) entry which is preliminary data.</text>
</comment>
<reference evidence="4 5" key="1">
    <citation type="submission" date="2015-04" db="EMBL/GenBank/DDBJ databases">
        <title>Draft genome sequence of bacteremic isolate Catabacter hongkongensis type strain HKU16T.</title>
        <authorList>
            <person name="Lau S.K."/>
            <person name="Teng J.L."/>
            <person name="Huang Y."/>
            <person name="Curreem S.O."/>
            <person name="Tsui S.K."/>
            <person name="Woo P.C."/>
        </authorList>
    </citation>
    <scope>NUCLEOTIDE SEQUENCE [LARGE SCALE GENOMIC DNA]</scope>
    <source>
        <strain evidence="4 5">HKU16</strain>
    </source>
</reference>
<organism evidence="4 5">
    <name type="scientific">Christensenella hongkongensis</name>
    <dbReference type="NCBI Taxonomy" id="270498"/>
    <lineage>
        <taxon>Bacteria</taxon>
        <taxon>Bacillati</taxon>
        <taxon>Bacillota</taxon>
        <taxon>Clostridia</taxon>
        <taxon>Christensenellales</taxon>
        <taxon>Christensenellaceae</taxon>
        <taxon>Christensenella</taxon>
    </lineage>
</organism>
<dbReference type="PIRSF" id="PIRSF005644">
    <property type="entry name" value="Hdrgns_mtr_HypE"/>
    <property type="match status" value="1"/>
</dbReference>
<keyword evidence="4" id="KW-0808">Transferase</keyword>
<dbReference type="CDD" id="cd06061">
    <property type="entry name" value="PurM-like1"/>
    <property type="match status" value="1"/>
</dbReference>
<feature type="domain" description="PurM-like N-terminal" evidence="2">
    <location>
        <begin position="33"/>
        <end position="137"/>
    </location>
</feature>
<dbReference type="PANTHER" id="PTHR30303">
    <property type="entry name" value="HYDROGENASE ISOENZYMES FORMATION PROTEIN HYPE"/>
    <property type="match status" value="1"/>
</dbReference>
<dbReference type="Pfam" id="PF02769">
    <property type="entry name" value="AIRS_C"/>
    <property type="match status" value="1"/>
</dbReference>
<dbReference type="SUPFAM" id="SSF55326">
    <property type="entry name" value="PurM N-terminal domain-like"/>
    <property type="match status" value="1"/>
</dbReference>
<keyword evidence="5" id="KW-1185">Reference proteome</keyword>
<dbReference type="GO" id="GO:0051604">
    <property type="term" value="P:protein maturation"/>
    <property type="evidence" value="ECO:0007669"/>
    <property type="project" value="TreeGrafter"/>
</dbReference>
<gene>
    <name evidence="4" type="ORF">CHK_1055</name>
</gene>
<dbReference type="Pfam" id="PF00586">
    <property type="entry name" value="AIRS"/>
    <property type="match status" value="1"/>
</dbReference>
<dbReference type="InterPro" id="IPR016188">
    <property type="entry name" value="PurM-like_N"/>
</dbReference>
<dbReference type="PATRIC" id="fig|270498.16.peg.12"/>
<name>A0A0M2NLF2_9FIRM</name>
<sequence>MKQGKLTNAKLQELVINKITPKNSETVVGAGVGEDCCAVRVGSDLCVVSTDPITAGGEQTGTLAIHINANDIAAAGAVPIAALTTLLIPPCAAEEQIKKIMAQLTETAGSLGIDIIGGHTEVTDSVSRLVVSVAIIGKPVIPGKMFKTADMKVGDDLIMTKYAGLEGTAIIASEYREELRGMLTGEDEDELKMIKESLSVVRDGTFAAGIDGVSAMHDITEGGVLGAVCEMSEASGTGASIDFSKVPVLSVTKKICEKYGLDIYGLISSGSMMISAKDGQRVAERLIKNGIMATVIGKVTERGVYDISSGGKKPLTPYQADELYKVLERDAL</sequence>
<protein>
    <submittedName>
        <fullName evidence="4">Thiamine-monophosphate kinase</fullName>
        <ecNumber evidence="4">2.7.4.16</ecNumber>
    </submittedName>
</protein>
<dbReference type="InterPro" id="IPR010918">
    <property type="entry name" value="PurM-like_C_dom"/>
</dbReference>
<feature type="domain" description="PurM-like C-terminal" evidence="3">
    <location>
        <begin position="152"/>
        <end position="304"/>
    </location>
</feature>
<keyword evidence="4" id="KW-0418">Kinase</keyword>
<accession>A0A0M2NLF2</accession>
<dbReference type="Proteomes" id="UP000034076">
    <property type="component" value="Unassembled WGS sequence"/>
</dbReference>
<evidence type="ECO:0000256" key="1">
    <source>
        <dbReference type="ARBA" id="ARBA00006243"/>
    </source>
</evidence>
<dbReference type="RefSeq" id="WP_046442970.1">
    <property type="nucleotide sequence ID" value="NZ_LAYJ01000078.1"/>
</dbReference>
<dbReference type="InterPro" id="IPR036921">
    <property type="entry name" value="PurM-like_N_sf"/>
</dbReference>
<dbReference type="Gene3D" id="3.30.1330.10">
    <property type="entry name" value="PurM-like, N-terminal domain"/>
    <property type="match status" value="1"/>
</dbReference>
<proteinExistence type="inferred from homology"/>
<dbReference type="SUPFAM" id="SSF56042">
    <property type="entry name" value="PurM C-terminal domain-like"/>
    <property type="match status" value="1"/>
</dbReference>
<evidence type="ECO:0000259" key="3">
    <source>
        <dbReference type="Pfam" id="PF02769"/>
    </source>
</evidence>
<dbReference type="Gene3D" id="3.90.650.10">
    <property type="entry name" value="PurM-like C-terminal domain"/>
    <property type="match status" value="1"/>
</dbReference>
<dbReference type="EC" id="2.7.4.16" evidence="4"/>
<dbReference type="InterPro" id="IPR011854">
    <property type="entry name" value="HypE"/>
</dbReference>
<dbReference type="EMBL" id="LAYJ01000078">
    <property type="protein sequence ID" value="KKI51267.1"/>
    <property type="molecule type" value="Genomic_DNA"/>
</dbReference>
<evidence type="ECO:0000313" key="4">
    <source>
        <dbReference type="EMBL" id="KKI51267.1"/>
    </source>
</evidence>
<dbReference type="GO" id="GO:0009030">
    <property type="term" value="F:thiamine-phosphate kinase activity"/>
    <property type="evidence" value="ECO:0007669"/>
    <property type="project" value="UniProtKB-EC"/>
</dbReference>
<dbReference type="OrthoDB" id="153904at2"/>
<dbReference type="InterPro" id="IPR036676">
    <property type="entry name" value="PurM-like_C_sf"/>
</dbReference>